<accession>A0AAW7ZEW1</accession>
<dbReference type="AlphaFoldDB" id="A0AAW7ZEW1"/>
<comment type="caution">
    <text evidence="7">The sequence shown here is derived from an EMBL/GenBank/DDBJ whole genome shotgun (WGS) entry which is preliminary data.</text>
</comment>
<dbReference type="PIRSF" id="PIRSF000709">
    <property type="entry name" value="6PFK_2-Ptase"/>
    <property type="match status" value="1"/>
</dbReference>
<dbReference type="Pfam" id="PF00300">
    <property type="entry name" value="His_Phos_1"/>
    <property type="match status" value="1"/>
</dbReference>
<dbReference type="Proteomes" id="UP001172911">
    <property type="component" value="Unassembled WGS sequence"/>
</dbReference>
<keyword evidence="2" id="KW-0324">Glycolysis</keyword>
<evidence type="ECO:0000256" key="6">
    <source>
        <dbReference type="PIRSR" id="PIRSR613078-2"/>
    </source>
</evidence>
<comment type="similarity">
    <text evidence="1">Belongs to the phosphoglycerate mutase family. BPG-dependent PGAM subfamily.</text>
</comment>
<dbReference type="SUPFAM" id="SSF53254">
    <property type="entry name" value="Phosphoglycerate mutase-like"/>
    <property type="match status" value="1"/>
</dbReference>
<evidence type="ECO:0000256" key="3">
    <source>
        <dbReference type="ARBA" id="ARBA00023235"/>
    </source>
</evidence>
<dbReference type="GO" id="GO:0016868">
    <property type="term" value="F:intramolecular phosphotransferase activity"/>
    <property type="evidence" value="ECO:0007669"/>
    <property type="project" value="InterPro"/>
</dbReference>
<evidence type="ECO:0000256" key="1">
    <source>
        <dbReference type="ARBA" id="ARBA00006717"/>
    </source>
</evidence>
<reference evidence="7" key="1">
    <citation type="journal article" date="2023" name="J. Hazard. Mater.">
        <title>Anaerobic biodegradation of pyrene and benzo[a]pyrene by a new sulfate-reducing Desulforamulus aquiferis strain DSA.</title>
        <authorList>
            <person name="Zhang Z."/>
            <person name="Sun J."/>
            <person name="Gong X."/>
            <person name="Wang C."/>
            <person name="Wang H."/>
        </authorList>
    </citation>
    <scope>NUCLEOTIDE SEQUENCE</scope>
    <source>
        <strain evidence="7">DSA</strain>
    </source>
</reference>
<dbReference type="GO" id="GO:0006096">
    <property type="term" value="P:glycolytic process"/>
    <property type="evidence" value="ECO:0007669"/>
    <property type="project" value="UniProtKB-KW"/>
</dbReference>
<feature type="active site" description="Proton donor/acceptor" evidence="5">
    <location>
        <position position="84"/>
    </location>
</feature>
<protein>
    <recommendedName>
        <fullName evidence="4">Alpha-ribazole phosphatase</fullName>
        <ecNumber evidence="4">3.1.3.73</ecNumber>
    </recommendedName>
</protein>
<dbReference type="InterPro" id="IPR005952">
    <property type="entry name" value="Phosphogly_mut1"/>
</dbReference>
<dbReference type="NCBIfam" id="TIGR03162">
    <property type="entry name" value="ribazole_cobC"/>
    <property type="match status" value="1"/>
</dbReference>
<feature type="active site" description="Tele-phosphohistidine intermediate" evidence="5">
    <location>
        <position position="11"/>
    </location>
</feature>
<dbReference type="InterPro" id="IPR013078">
    <property type="entry name" value="His_Pase_superF_clade-1"/>
</dbReference>
<dbReference type="EMBL" id="JARPTC010000014">
    <property type="protein sequence ID" value="MDO7787536.1"/>
    <property type="molecule type" value="Genomic_DNA"/>
</dbReference>
<proteinExistence type="inferred from homology"/>
<name>A0AAW7ZEW1_9FIRM</name>
<evidence type="ECO:0000256" key="5">
    <source>
        <dbReference type="PIRSR" id="PIRSR613078-1"/>
    </source>
</evidence>
<dbReference type="GO" id="GO:0043755">
    <property type="term" value="F:alpha-ribazole phosphatase activity"/>
    <property type="evidence" value="ECO:0007669"/>
    <property type="project" value="UniProtKB-UniRule"/>
</dbReference>
<dbReference type="GO" id="GO:0009236">
    <property type="term" value="P:cobalamin biosynthetic process"/>
    <property type="evidence" value="ECO:0007669"/>
    <property type="project" value="UniProtKB-UniRule"/>
</dbReference>
<keyword evidence="8" id="KW-1185">Reference proteome</keyword>
<dbReference type="InterPro" id="IPR029033">
    <property type="entry name" value="His_PPase_superfam"/>
</dbReference>
<evidence type="ECO:0000313" key="8">
    <source>
        <dbReference type="Proteomes" id="UP001172911"/>
    </source>
</evidence>
<evidence type="ECO:0000256" key="2">
    <source>
        <dbReference type="ARBA" id="ARBA00023152"/>
    </source>
</evidence>
<feature type="binding site" evidence="6">
    <location>
        <position position="60"/>
    </location>
    <ligand>
        <name>substrate</name>
    </ligand>
</feature>
<dbReference type="SMART" id="SM00855">
    <property type="entry name" value="PGAM"/>
    <property type="match status" value="1"/>
</dbReference>
<gene>
    <name evidence="7" type="primary">cobC</name>
    <name evidence="7" type="ORF">P6N53_09920</name>
</gene>
<reference evidence="7" key="2">
    <citation type="submission" date="2023-03" db="EMBL/GenBank/DDBJ databases">
        <authorList>
            <person name="Zhang Z."/>
        </authorList>
    </citation>
    <scope>NUCLEOTIDE SEQUENCE</scope>
    <source>
        <strain evidence="7">DSA</strain>
    </source>
</reference>
<evidence type="ECO:0000313" key="7">
    <source>
        <dbReference type="EMBL" id="MDO7787536.1"/>
    </source>
</evidence>
<dbReference type="CDD" id="cd07067">
    <property type="entry name" value="HP_PGM_like"/>
    <property type="match status" value="1"/>
</dbReference>
<evidence type="ECO:0000256" key="4">
    <source>
        <dbReference type="NCBIfam" id="TIGR03162"/>
    </source>
</evidence>
<sequence length="204" mass="23563">MEQRYIYLIRHGAIESKGGKRFIGQIDLPISQEGVMQANRLREELSCIRFNHICSSDLRRARQTAEIIADKHNLTPILHQELKEISLGEWEGLYFEEIRRKFPKEFIQRGKDIANFRPPGGENFRQLSERVLNKFQYIMENTDGNILITGHAGVNRVIICHILGVPIDNIFSISQDYGCLNLIGWSKGKYRLKTLNKLTKIIPA</sequence>
<dbReference type="RefSeq" id="WP_304542684.1">
    <property type="nucleotide sequence ID" value="NZ_JARPTC010000014.1"/>
</dbReference>
<dbReference type="Gene3D" id="3.40.50.1240">
    <property type="entry name" value="Phosphoglycerate mutase-like"/>
    <property type="match status" value="1"/>
</dbReference>
<dbReference type="EC" id="3.1.3.73" evidence="4"/>
<keyword evidence="3" id="KW-0413">Isomerase</keyword>
<organism evidence="7 8">
    <name type="scientific">Desulforamulus aquiferis</name>
    <dbReference type="NCBI Taxonomy" id="1397668"/>
    <lineage>
        <taxon>Bacteria</taxon>
        <taxon>Bacillati</taxon>
        <taxon>Bacillota</taxon>
        <taxon>Clostridia</taxon>
        <taxon>Eubacteriales</taxon>
        <taxon>Peptococcaceae</taxon>
        <taxon>Desulforamulus</taxon>
    </lineage>
</organism>
<dbReference type="PANTHER" id="PTHR11931">
    <property type="entry name" value="PHOSPHOGLYCERATE MUTASE"/>
    <property type="match status" value="1"/>
</dbReference>
<dbReference type="InterPro" id="IPR017578">
    <property type="entry name" value="Ribazole_CobC"/>
</dbReference>